<protein>
    <recommendedName>
        <fullName evidence="3">DUF4276 family protein</fullName>
    </recommendedName>
</protein>
<keyword evidence="2" id="KW-1185">Reference proteome</keyword>
<dbReference type="EMBL" id="CP002045">
    <property type="protein sequence ID" value="ADH92032.1"/>
    <property type="molecule type" value="Genomic_DNA"/>
</dbReference>
<sequence>MKVNFACEGESDRPFLVSVIRATGNEVGEKIVKRGCVNLDNAIPQYAQAASYFPGELWLVVRDADGQCPVELRGRLNPAGVPDTFLLRIAVNMIESWMLADEDAAENFFGVSKGMIQSARNAKDPKRALLNACQHGKYKKRFKDRLFNSSGNAGPEFIPIYEEFAANHWDANRARKCDESLDRAMRALEAHVSF</sequence>
<name>D7BM83_ARCHD</name>
<evidence type="ECO:0000313" key="2">
    <source>
        <dbReference type="Proteomes" id="UP000000376"/>
    </source>
</evidence>
<reference evidence="1 2" key="1">
    <citation type="journal article" date="2010" name="Stand. Genomic Sci.">
        <title>Complete genome sequence of Arcanobacterium haemolyticum type strain (11018).</title>
        <authorList>
            <person name="Yasawong M."/>
            <person name="Teshima H."/>
            <person name="Lapidus A."/>
            <person name="Nolan M."/>
            <person name="Lucas S."/>
            <person name="Glavina Del Rio T."/>
            <person name="Tice H."/>
            <person name="Cheng J."/>
            <person name="Bruce D."/>
            <person name="Detter C."/>
            <person name="Tapia R."/>
            <person name="Han C."/>
            <person name="Goodwin L."/>
            <person name="Pitluck S."/>
            <person name="Liolios K."/>
            <person name="Ivanova N."/>
            <person name="Mavromatis K."/>
            <person name="Mikhailova N."/>
            <person name="Pati A."/>
            <person name="Chen A."/>
            <person name="Palaniappan K."/>
            <person name="Land M."/>
            <person name="Hauser L."/>
            <person name="Chang Y."/>
            <person name="Jeffries C."/>
            <person name="Rohde M."/>
            <person name="Sikorski J."/>
            <person name="Pukall R."/>
            <person name="Goker M."/>
            <person name="Woyke T."/>
            <person name="Bristow J."/>
            <person name="Eisen J."/>
            <person name="Markowitz V."/>
            <person name="Hugenholtz P."/>
            <person name="Kyrpides N."/>
            <person name="Klenk H."/>
        </authorList>
    </citation>
    <scope>NUCLEOTIDE SEQUENCE [LARGE SCALE GENOMIC DNA]</scope>
    <source>
        <strain evidence="2">ATCC 9345 / DSM 20595 / CCUG 17215 / LMG 16163 / NBRC 15585 / NCTC 8452 / 11018</strain>
    </source>
</reference>
<organism evidence="1 2">
    <name type="scientific">Arcanobacterium haemolyticum (strain ATCC 9345 / DSM 20595 / CCM 5947 / CCUG 17215 / LMG 16163 / NBRC 15585 / NCTC 8452 / 11018)</name>
    <dbReference type="NCBI Taxonomy" id="644284"/>
    <lineage>
        <taxon>Bacteria</taxon>
        <taxon>Bacillati</taxon>
        <taxon>Actinomycetota</taxon>
        <taxon>Actinomycetes</taxon>
        <taxon>Actinomycetales</taxon>
        <taxon>Actinomycetaceae</taxon>
        <taxon>Arcanobacterium</taxon>
    </lineage>
</organism>
<dbReference type="AlphaFoldDB" id="D7BM83"/>
<evidence type="ECO:0000313" key="1">
    <source>
        <dbReference type="EMBL" id="ADH92032.1"/>
    </source>
</evidence>
<dbReference type="STRING" id="644284.Arch_0274"/>
<accession>D7BM83</accession>
<dbReference type="Proteomes" id="UP000000376">
    <property type="component" value="Chromosome"/>
</dbReference>
<dbReference type="eggNOG" id="ENOG50330P1">
    <property type="taxonomic scope" value="Bacteria"/>
</dbReference>
<proteinExistence type="predicted"/>
<dbReference type="RefSeq" id="WP_013169530.1">
    <property type="nucleotide sequence ID" value="NC_014218.1"/>
</dbReference>
<dbReference type="HOGENOM" id="CLU_111012_0_0_11"/>
<gene>
    <name evidence="1" type="ordered locus">Arch_0274</name>
</gene>
<dbReference type="KEGG" id="ahe:Arch_0274"/>
<evidence type="ECO:0008006" key="3">
    <source>
        <dbReference type="Google" id="ProtNLM"/>
    </source>
</evidence>